<feature type="chain" id="PRO_5043018095" description="Transmembrane protein" evidence="2">
    <location>
        <begin position="32"/>
        <end position="553"/>
    </location>
</feature>
<dbReference type="PANTHER" id="PTHR31414:SF15">
    <property type="entry name" value="PLASMA MEMBRANE FUSION PROTEIN"/>
    <property type="match status" value="1"/>
</dbReference>
<evidence type="ECO:0000313" key="4">
    <source>
        <dbReference type="Proteomes" id="UP001418222"/>
    </source>
</evidence>
<dbReference type="InterPro" id="IPR040283">
    <property type="entry name" value="DDB_G0292058-like"/>
</dbReference>
<gene>
    <name evidence="3" type="ORF">KSP39_PZI018254</name>
</gene>
<comment type="caution">
    <text evidence="3">The sequence shown here is derived from an EMBL/GenBank/DDBJ whole genome shotgun (WGS) entry which is preliminary data.</text>
</comment>
<sequence length="553" mass="62065">MPFFSMTRRRLPQILPVLLLFVFSTVHFGHAALHRPSLSGGSKDGAFPWRFSAEEDSTLHSTQNPSMENTSLALASERTKRKDPTNFFNYYRGGWNISDEHYWASAAFTAVPFFSIAIAWFTGFGMVLLFIFCCSCLCQRQRYYYSRSGFALSLTVLIIFTCTSIVGCIILYINQGKFHNNTINVLDYVKGQSNFIVNNLQNLSSNMACAKNISVHRVFLPVDLQAKVGDTVKRVTISAEELSSRTSMNSRNSDNFLKTVRIDLIIGSAAMLLLVFLGLLFSILGQQFLVYCLVLIGWILIAAAFILCGVLGLLHNVVGDTCVAMDEWVLKPHAGTALDDILPCVDSATVAESLFQRKELVLELTNVVNDVIANISNADFRSSASPVNYNQSGPLMPMLCNPYEPDLRERKCLPSEVNFDDAPQAWKGFICKTKVISGKEMCSTAGRITPGIYDHMIVAANTSKRLYQYSPFLVMLTNCSFARETFSFIVADHCPGLELYSKRMYCSLIVFSASVLLSLVLWMGHVRERRRRTHFKQFIARRGQPQLVEENKL</sequence>
<feature type="transmembrane region" description="Helical" evidence="1">
    <location>
        <begin position="113"/>
        <end position="138"/>
    </location>
</feature>
<feature type="signal peptide" evidence="2">
    <location>
        <begin position="1"/>
        <end position="31"/>
    </location>
</feature>
<proteinExistence type="predicted"/>
<protein>
    <recommendedName>
        <fullName evidence="5">Transmembrane protein</fullName>
    </recommendedName>
</protein>
<feature type="transmembrane region" description="Helical" evidence="1">
    <location>
        <begin position="508"/>
        <end position="526"/>
    </location>
</feature>
<feature type="transmembrane region" description="Helical" evidence="1">
    <location>
        <begin position="288"/>
        <end position="314"/>
    </location>
</feature>
<organism evidence="3 4">
    <name type="scientific">Platanthera zijinensis</name>
    <dbReference type="NCBI Taxonomy" id="2320716"/>
    <lineage>
        <taxon>Eukaryota</taxon>
        <taxon>Viridiplantae</taxon>
        <taxon>Streptophyta</taxon>
        <taxon>Embryophyta</taxon>
        <taxon>Tracheophyta</taxon>
        <taxon>Spermatophyta</taxon>
        <taxon>Magnoliopsida</taxon>
        <taxon>Liliopsida</taxon>
        <taxon>Asparagales</taxon>
        <taxon>Orchidaceae</taxon>
        <taxon>Orchidoideae</taxon>
        <taxon>Orchideae</taxon>
        <taxon>Orchidinae</taxon>
        <taxon>Platanthera</taxon>
    </lineage>
</organism>
<evidence type="ECO:0008006" key="5">
    <source>
        <dbReference type="Google" id="ProtNLM"/>
    </source>
</evidence>
<dbReference type="PANTHER" id="PTHR31414">
    <property type="entry name" value="TRANSMEMBRANE PROTEIN DDB_G0292058"/>
    <property type="match status" value="1"/>
</dbReference>
<dbReference type="Proteomes" id="UP001418222">
    <property type="component" value="Unassembled WGS sequence"/>
</dbReference>
<reference evidence="3 4" key="1">
    <citation type="journal article" date="2022" name="Nat. Plants">
        <title>Genomes of leafy and leafless Platanthera orchids illuminate the evolution of mycoheterotrophy.</title>
        <authorList>
            <person name="Li M.H."/>
            <person name="Liu K.W."/>
            <person name="Li Z."/>
            <person name="Lu H.C."/>
            <person name="Ye Q.L."/>
            <person name="Zhang D."/>
            <person name="Wang J.Y."/>
            <person name="Li Y.F."/>
            <person name="Zhong Z.M."/>
            <person name="Liu X."/>
            <person name="Yu X."/>
            <person name="Liu D.K."/>
            <person name="Tu X.D."/>
            <person name="Liu B."/>
            <person name="Hao Y."/>
            <person name="Liao X.Y."/>
            <person name="Jiang Y.T."/>
            <person name="Sun W.H."/>
            <person name="Chen J."/>
            <person name="Chen Y.Q."/>
            <person name="Ai Y."/>
            <person name="Zhai J.W."/>
            <person name="Wu S.S."/>
            <person name="Zhou Z."/>
            <person name="Hsiao Y.Y."/>
            <person name="Wu W.L."/>
            <person name="Chen Y.Y."/>
            <person name="Lin Y.F."/>
            <person name="Hsu J.L."/>
            <person name="Li C.Y."/>
            <person name="Wang Z.W."/>
            <person name="Zhao X."/>
            <person name="Zhong W.Y."/>
            <person name="Ma X.K."/>
            <person name="Ma L."/>
            <person name="Huang J."/>
            <person name="Chen G.Z."/>
            <person name="Huang M.Z."/>
            <person name="Huang L."/>
            <person name="Peng D.H."/>
            <person name="Luo Y.B."/>
            <person name="Zou S.Q."/>
            <person name="Chen S.P."/>
            <person name="Lan S."/>
            <person name="Tsai W.C."/>
            <person name="Van de Peer Y."/>
            <person name="Liu Z.J."/>
        </authorList>
    </citation>
    <scope>NUCLEOTIDE SEQUENCE [LARGE SCALE GENOMIC DNA]</scope>
    <source>
        <strain evidence="3">Lor287</strain>
    </source>
</reference>
<dbReference type="GO" id="GO:0009506">
    <property type="term" value="C:plasmodesma"/>
    <property type="evidence" value="ECO:0007669"/>
    <property type="project" value="TreeGrafter"/>
</dbReference>
<keyword evidence="2" id="KW-0732">Signal</keyword>
<evidence type="ECO:0000313" key="3">
    <source>
        <dbReference type="EMBL" id="KAK8926613.1"/>
    </source>
</evidence>
<name>A0AAP0B4T8_9ASPA</name>
<dbReference type="AlphaFoldDB" id="A0AAP0B4T8"/>
<keyword evidence="1" id="KW-1133">Transmembrane helix</keyword>
<dbReference type="EMBL" id="JBBWWQ010000016">
    <property type="protein sequence ID" value="KAK8926613.1"/>
    <property type="molecule type" value="Genomic_DNA"/>
</dbReference>
<keyword evidence="4" id="KW-1185">Reference proteome</keyword>
<dbReference type="GO" id="GO:0005886">
    <property type="term" value="C:plasma membrane"/>
    <property type="evidence" value="ECO:0007669"/>
    <property type="project" value="TreeGrafter"/>
</dbReference>
<accession>A0AAP0B4T8</accession>
<feature type="transmembrane region" description="Helical" evidence="1">
    <location>
        <begin position="150"/>
        <end position="173"/>
    </location>
</feature>
<feature type="transmembrane region" description="Helical" evidence="1">
    <location>
        <begin position="260"/>
        <end position="281"/>
    </location>
</feature>
<keyword evidence="1" id="KW-0812">Transmembrane</keyword>
<keyword evidence="1" id="KW-0472">Membrane</keyword>
<evidence type="ECO:0000256" key="1">
    <source>
        <dbReference type="SAM" id="Phobius"/>
    </source>
</evidence>
<evidence type="ECO:0000256" key="2">
    <source>
        <dbReference type="SAM" id="SignalP"/>
    </source>
</evidence>